<name>A0A1C3UUI6_9HYPH</name>
<dbReference type="AlphaFoldDB" id="A0A1C3UUI6"/>
<keyword evidence="3" id="KW-1185">Reference proteome</keyword>
<evidence type="ECO:0000313" key="2">
    <source>
        <dbReference type="EMBL" id="SCB19094.1"/>
    </source>
</evidence>
<evidence type="ECO:0000313" key="3">
    <source>
        <dbReference type="Proteomes" id="UP000199101"/>
    </source>
</evidence>
<reference evidence="3" key="1">
    <citation type="submission" date="2016-08" db="EMBL/GenBank/DDBJ databases">
        <authorList>
            <person name="Varghese N."/>
            <person name="Submissions Spin"/>
        </authorList>
    </citation>
    <scope>NUCLEOTIDE SEQUENCE [LARGE SCALE GENOMIC DNA]</scope>
    <source>
        <strain evidence="3">HAMBI 2975</strain>
    </source>
</reference>
<dbReference type="InterPro" id="IPR049248">
    <property type="entry name" value="DUF6881"/>
</dbReference>
<accession>A0A1C3UUI6</accession>
<organism evidence="2 3">
    <name type="scientific">Rhizobium multihospitium</name>
    <dbReference type="NCBI Taxonomy" id="410764"/>
    <lineage>
        <taxon>Bacteria</taxon>
        <taxon>Pseudomonadati</taxon>
        <taxon>Pseudomonadota</taxon>
        <taxon>Alphaproteobacteria</taxon>
        <taxon>Hyphomicrobiales</taxon>
        <taxon>Rhizobiaceae</taxon>
        <taxon>Rhizobium/Agrobacterium group</taxon>
        <taxon>Rhizobium</taxon>
    </lineage>
</organism>
<protein>
    <recommendedName>
        <fullName evidence="1">DUF6881 domain-containing protein</fullName>
    </recommendedName>
</protein>
<sequence length="121" mass="14035">MCYVSAMSFFYYRCDWIHPESEEPVIVYYEVDVAGDVPRLIDVFADGRRHCMSVADYAALGREMRRLTSLVEGSFYEGIAGLVDGLFFEEGQDRISMTQIAADRFEVEWQAHRRPARDKLH</sequence>
<feature type="domain" description="DUF6881" evidence="1">
    <location>
        <begin position="11"/>
        <end position="51"/>
    </location>
</feature>
<dbReference type="EMBL" id="FMAG01000002">
    <property type="protein sequence ID" value="SCB19094.1"/>
    <property type="molecule type" value="Genomic_DNA"/>
</dbReference>
<proteinExistence type="predicted"/>
<evidence type="ECO:0000259" key="1">
    <source>
        <dbReference type="Pfam" id="PF21812"/>
    </source>
</evidence>
<dbReference type="Proteomes" id="UP000199101">
    <property type="component" value="Unassembled WGS sequence"/>
</dbReference>
<gene>
    <name evidence="2" type="ORF">GA0061103_2662</name>
</gene>
<dbReference type="Pfam" id="PF21812">
    <property type="entry name" value="DUF6881"/>
    <property type="match status" value="1"/>
</dbReference>